<dbReference type="GO" id="GO:0030674">
    <property type="term" value="F:protein-macromolecule adaptor activity"/>
    <property type="evidence" value="ECO:0007669"/>
    <property type="project" value="TreeGrafter"/>
</dbReference>
<protein>
    <recommendedName>
        <fullName evidence="7">Pep3/Vps18 RING C-terminal domain-containing protein</fullName>
    </recommendedName>
</protein>
<evidence type="ECO:0000256" key="3">
    <source>
        <dbReference type="ARBA" id="ARBA00022771"/>
    </source>
</evidence>
<dbReference type="PANTHER" id="PTHR23323:SF26">
    <property type="entry name" value="VACUOLAR PROTEIN SORTING-ASSOCIATED PROTEIN 18 HOMOLOG"/>
    <property type="match status" value="1"/>
</dbReference>
<organism evidence="8 9">
    <name type="scientific">Aromia moschata</name>
    <dbReference type="NCBI Taxonomy" id="1265417"/>
    <lineage>
        <taxon>Eukaryota</taxon>
        <taxon>Metazoa</taxon>
        <taxon>Ecdysozoa</taxon>
        <taxon>Arthropoda</taxon>
        <taxon>Hexapoda</taxon>
        <taxon>Insecta</taxon>
        <taxon>Pterygota</taxon>
        <taxon>Neoptera</taxon>
        <taxon>Endopterygota</taxon>
        <taxon>Coleoptera</taxon>
        <taxon>Polyphaga</taxon>
        <taxon>Cucujiformia</taxon>
        <taxon>Chrysomeloidea</taxon>
        <taxon>Cerambycidae</taxon>
        <taxon>Cerambycinae</taxon>
        <taxon>Callichromatini</taxon>
        <taxon>Aromia</taxon>
    </lineage>
</organism>
<sequence length="290" mass="33162">MEYLNSQGQELSLVNYDVHFALRLCHENNLKEACVQLSGLLGLWEAAVDLALTVDLDLAKKMANMSPESDLELRKKLWLKIAQNVVSGKDDIQQAMAFLQQCDLIKIEDILPFFSDFVTIDHFKDAICNSLKEYNQNIQNLKDEMEEATKAAEQVREEIQSFRNHYTIINSSDTCEVCNIALMIRPFYMFPCHHKFHSDCLLAELGPSLGPAKKNRLADLERQLKILNNQTNIDSISTGSTGMSARDLVKSEIDNIVASECLYCGENMIRNIDKAFVEDNDYEHIMREWE</sequence>
<evidence type="ECO:0000313" key="9">
    <source>
        <dbReference type="Proteomes" id="UP001162162"/>
    </source>
</evidence>
<evidence type="ECO:0000313" key="8">
    <source>
        <dbReference type="EMBL" id="KAJ8957449.1"/>
    </source>
</evidence>
<evidence type="ECO:0000256" key="5">
    <source>
        <dbReference type="PROSITE-ProRule" id="PRU01006"/>
    </source>
</evidence>
<keyword evidence="9" id="KW-1185">Reference proteome</keyword>
<evidence type="ECO:0000256" key="6">
    <source>
        <dbReference type="SAM" id="Coils"/>
    </source>
</evidence>
<proteinExistence type="predicted"/>
<feature type="coiled-coil region" evidence="6">
    <location>
        <begin position="124"/>
        <end position="165"/>
    </location>
</feature>
<dbReference type="GO" id="GO:0048284">
    <property type="term" value="P:organelle fusion"/>
    <property type="evidence" value="ECO:0007669"/>
    <property type="project" value="TreeGrafter"/>
</dbReference>
<reference evidence="8" key="1">
    <citation type="journal article" date="2023" name="Insect Mol. Biol.">
        <title>Genome sequencing provides insights into the evolution of gene families encoding plant cell wall-degrading enzymes in longhorned beetles.</title>
        <authorList>
            <person name="Shin N.R."/>
            <person name="Okamura Y."/>
            <person name="Kirsch R."/>
            <person name="Pauchet Y."/>
        </authorList>
    </citation>
    <scope>NUCLEOTIDE SEQUENCE</scope>
    <source>
        <strain evidence="8">AMC_N1</strain>
    </source>
</reference>
<comment type="subcellular location">
    <subcellularLocation>
        <location evidence="1">Late endosome membrane</location>
        <topology evidence="1">Peripheral membrane protein</topology>
        <orientation evidence="1">Cytoplasmic side</orientation>
    </subcellularLocation>
</comment>
<keyword evidence="6" id="KW-0175">Coiled coil</keyword>
<dbReference type="PROSITE" id="PS50236">
    <property type="entry name" value="CHCR"/>
    <property type="match status" value="1"/>
</dbReference>
<dbReference type="GO" id="GO:0006904">
    <property type="term" value="P:vesicle docking involved in exocytosis"/>
    <property type="evidence" value="ECO:0007669"/>
    <property type="project" value="TreeGrafter"/>
</dbReference>
<evidence type="ECO:0000256" key="4">
    <source>
        <dbReference type="ARBA" id="ARBA00022833"/>
    </source>
</evidence>
<keyword evidence="2" id="KW-0479">Metal-binding</keyword>
<dbReference type="SUPFAM" id="SSF57850">
    <property type="entry name" value="RING/U-box"/>
    <property type="match status" value="1"/>
</dbReference>
<feature type="domain" description="Pep3/Vps18 RING C-terminal" evidence="7">
    <location>
        <begin position="172"/>
        <end position="270"/>
    </location>
</feature>
<dbReference type="AlphaFoldDB" id="A0AAV8Z1E4"/>
<keyword evidence="3" id="KW-0863">Zinc-finger</keyword>
<dbReference type="GO" id="GO:0008270">
    <property type="term" value="F:zinc ion binding"/>
    <property type="evidence" value="ECO:0007669"/>
    <property type="project" value="UniProtKB-KW"/>
</dbReference>
<dbReference type="GO" id="GO:0008333">
    <property type="term" value="P:endosome to lysosome transport"/>
    <property type="evidence" value="ECO:0007669"/>
    <property type="project" value="TreeGrafter"/>
</dbReference>
<evidence type="ECO:0000256" key="2">
    <source>
        <dbReference type="ARBA" id="ARBA00022723"/>
    </source>
</evidence>
<dbReference type="InterPro" id="IPR058919">
    <property type="entry name" value="Pep3/Vps18_RING_C"/>
</dbReference>
<dbReference type="PANTHER" id="PTHR23323">
    <property type="entry name" value="VACUOLAR PROTEIN SORTING-ASSOCIATED PROTEIN"/>
    <property type="match status" value="1"/>
</dbReference>
<dbReference type="InterPro" id="IPR013083">
    <property type="entry name" value="Znf_RING/FYVE/PHD"/>
</dbReference>
<dbReference type="Pfam" id="PF26148">
    <property type="entry name" value="VPS18_RING_C"/>
    <property type="match status" value="1"/>
</dbReference>
<dbReference type="GO" id="GO:0031902">
    <property type="term" value="C:late endosome membrane"/>
    <property type="evidence" value="ECO:0007669"/>
    <property type="project" value="UniProtKB-SubCell"/>
</dbReference>
<evidence type="ECO:0000259" key="7">
    <source>
        <dbReference type="Pfam" id="PF26148"/>
    </source>
</evidence>
<dbReference type="GO" id="GO:0007032">
    <property type="term" value="P:endosome organization"/>
    <property type="evidence" value="ECO:0007669"/>
    <property type="project" value="TreeGrafter"/>
</dbReference>
<dbReference type="Proteomes" id="UP001162162">
    <property type="component" value="Unassembled WGS sequence"/>
</dbReference>
<dbReference type="InterPro" id="IPR000547">
    <property type="entry name" value="Clathrin_H-chain/VPS_repeat"/>
</dbReference>
<dbReference type="GO" id="GO:0030897">
    <property type="term" value="C:HOPS complex"/>
    <property type="evidence" value="ECO:0007669"/>
    <property type="project" value="TreeGrafter"/>
</dbReference>
<comment type="caution">
    <text evidence="8">The sequence shown here is derived from an EMBL/GenBank/DDBJ whole genome shotgun (WGS) entry which is preliminary data.</text>
</comment>
<keyword evidence="4" id="KW-0862">Zinc</keyword>
<dbReference type="Gene3D" id="3.30.40.10">
    <property type="entry name" value="Zinc/RING finger domain, C3HC4 (zinc finger)"/>
    <property type="match status" value="1"/>
</dbReference>
<gene>
    <name evidence="8" type="ORF">NQ318_004929</name>
</gene>
<accession>A0AAV8Z1E4</accession>
<name>A0AAV8Z1E4_9CUCU</name>
<feature type="repeat" description="CHCR" evidence="5">
    <location>
        <begin position="1"/>
        <end position="94"/>
    </location>
</feature>
<evidence type="ECO:0000256" key="1">
    <source>
        <dbReference type="ARBA" id="ARBA00004492"/>
    </source>
</evidence>
<dbReference type="GO" id="GO:0007040">
    <property type="term" value="P:lysosome organization"/>
    <property type="evidence" value="ECO:0007669"/>
    <property type="project" value="TreeGrafter"/>
</dbReference>
<dbReference type="EMBL" id="JAPWTK010000023">
    <property type="protein sequence ID" value="KAJ8957449.1"/>
    <property type="molecule type" value="Genomic_DNA"/>
</dbReference>
<dbReference type="GO" id="GO:0006886">
    <property type="term" value="P:intracellular protein transport"/>
    <property type="evidence" value="ECO:0007669"/>
    <property type="project" value="UniProtKB-UniRule"/>
</dbReference>